<evidence type="ECO:0000313" key="3">
    <source>
        <dbReference type="EMBL" id="TFY75445.1"/>
    </source>
</evidence>
<accession>A0A4Y9ZLE7</accession>
<dbReference type="EMBL" id="SFCI01001570">
    <property type="protein sequence ID" value="TFY75445.1"/>
    <property type="molecule type" value="Genomic_DNA"/>
</dbReference>
<feature type="compositionally biased region" description="Basic and acidic residues" evidence="1">
    <location>
        <begin position="1"/>
        <end position="11"/>
    </location>
</feature>
<evidence type="ECO:0000313" key="4">
    <source>
        <dbReference type="Proteomes" id="UP000298061"/>
    </source>
</evidence>
<evidence type="ECO:0000259" key="2">
    <source>
        <dbReference type="Pfam" id="PF20236"/>
    </source>
</evidence>
<dbReference type="InterPro" id="IPR046528">
    <property type="entry name" value="DUF6593"/>
</dbReference>
<feature type="region of interest" description="Disordered" evidence="1">
    <location>
        <begin position="1"/>
        <end position="29"/>
    </location>
</feature>
<comment type="caution">
    <text evidence="3">The sequence shown here is derived from an EMBL/GenBank/DDBJ whole genome shotgun (WGS) entry which is preliminary data.</text>
</comment>
<dbReference type="Proteomes" id="UP000298061">
    <property type="component" value="Unassembled WGS sequence"/>
</dbReference>
<gene>
    <name evidence="3" type="ORF">EWM64_g8568</name>
</gene>
<feature type="domain" description="DUF6593" evidence="2">
    <location>
        <begin position="4"/>
        <end position="58"/>
    </location>
</feature>
<dbReference type="OrthoDB" id="3360976at2759"/>
<keyword evidence="4" id="KW-1185">Reference proteome</keyword>
<reference evidence="3 4" key="1">
    <citation type="submission" date="2019-02" db="EMBL/GenBank/DDBJ databases">
        <title>Genome sequencing of the rare red list fungi Hericium alpestre (H. flagellum).</title>
        <authorList>
            <person name="Buettner E."/>
            <person name="Kellner H."/>
        </authorList>
    </citation>
    <scope>NUCLEOTIDE SEQUENCE [LARGE SCALE GENOMIC DNA]</scope>
    <source>
        <strain evidence="3 4">DSM 108284</strain>
    </source>
</reference>
<protein>
    <recommendedName>
        <fullName evidence="2">DUF6593 domain-containing protein</fullName>
    </recommendedName>
</protein>
<evidence type="ECO:0000256" key="1">
    <source>
        <dbReference type="SAM" id="MobiDB-lite"/>
    </source>
</evidence>
<organism evidence="3 4">
    <name type="scientific">Hericium alpestre</name>
    <dbReference type="NCBI Taxonomy" id="135208"/>
    <lineage>
        <taxon>Eukaryota</taxon>
        <taxon>Fungi</taxon>
        <taxon>Dikarya</taxon>
        <taxon>Basidiomycota</taxon>
        <taxon>Agaricomycotina</taxon>
        <taxon>Agaricomycetes</taxon>
        <taxon>Russulales</taxon>
        <taxon>Hericiaceae</taxon>
        <taxon>Hericium</taxon>
    </lineage>
</organism>
<name>A0A4Y9ZLE7_9AGAM</name>
<dbReference type="Pfam" id="PF20236">
    <property type="entry name" value="DUF6593"/>
    <property type="match status" value="1"/>
</dbReference>
<dbReference type="AlphaFoldDB" id="A0A4Y9ZLE7"/>
<proteinExistence type="predicted"/>
<sequence length="68" mass="7717">MAQLKRDDRTKTHVAQYHPHSGVFSKGRSPHLEVSSHGLAILDEIVVTFVYMERRRKQNETEAAVAVS</sequence>